<keyword evidence="6" id="KW-0175">Coiled coil</keyword>
<dbReference type="EMBL" id="JBHSUA010000018">
    <property type="protein sequence ID" value="MFC6396951.1"/>
    <property type="molecule type" value="Genomic_DNA"/>
</dbReference>
<feature type="transmembrane region" description="Helical" evidence="7">
    <location>
        <begin position="35"/>
        <end position="61"/>
    </location>
</feature>
<evidence type="ECO:0000256" key="7">
    <source>
        <dbReference type="SAM" id="Phobius"/>
    </source>
</evidence>
<name>A0ABW1X1E3_9ACTN</name>
<feature type="transmembrane region" description="Helical" evidence="7">
    <location>
        <begin position="232"/>
        <end position="250"/>
    </location>
</feature>
<accession>A0ABW1X1E3</accession>
<evidence type="ECO:0000256" key="5">
    <source>
        <dbReference type="ARBA" id="ARBA00023136"/>
    </source>
</evidence>
<feature type="transmembrane region" description="Helical" evidence="7">
    <location>
        <begin position="144"/>
        <end position="171"/>
    </location>
</feature>
<evidence type="ECO:0000256" key="2">
    <source>
        <dbReference type="ARBA" id="ARBA00022475"/>
    </source>
</evidence>
<organism evidence="8 9">
    <name type="scientific">Luteococcus sanguinis</name>
    <dbReference type="NCBI Taxonomy" id="174038"/>
    <lineage>
        <taxon>Bacteria</taxon>
        <taxon>Bacillati</taxon>
        <taxon>Actinomycetota</taxon>
        <taxon>Actinomycetes</taxon>
        <taxon>Propionibacteriales</taxon>
        <taxon>Propionibacteriaceae</taxon>
        <taxon>Luteococcus</taxon>
    </lineage>
</organism>
<dbReference type="InterPro" id="IPR017039">
    <property type="entry name" value="Virul_fac_BrkB"/>
</dbReference>
<comment type="subcellular location">
    <subcellularLocation>
        <location evidence="1">Cell membrane</location>
        <topology evidence="1">Multi-pass membrane protein</topology>
    </subcellularLocation>
</comment>
<protein>
    <submittedName>
        <fullName evidence="8">YhjD/YihY/BrkB family envelope integrity protein</fullName>
    </submittedName>
</protein>
<feature type="transmembrane region" description="Helical" evidence="7">
    <location>
        <begin position="191"/>
        <end position="211"/>
    </location>
</feature>
<evidence type="ECO:0000256" key="3">
    <source>
        <dbReference type="ARBA" id="ARBA00022692"/>
    </source>
</evidence>
<evidence type="ECO:0000313" key="9">
    <source>
        <dbReference type="Proteomes" id="UP001596266"/>
    </source>
</evidence>
<feature type="transmembrane region" description="Helical" evidence="7">
    <location>
        <begin position="100"/>
        <end position="123"/>
    </location>
</feature>
<feature type="coiled-coil region" evidence="6">
    <location>
        <begin position="316"/>
        <end position="346"/>
    </location>
</feature>
<keyword evidence="5 7" id="KW-0472">Membrane</keyword>
<comment type="caution">
    <text evidence="8">The sequence shown here is derived from an EMBL/GenBank/DDBJ whole genome shotgun (WGS) entry which is preliminary data.</text>
</comment>
<keyword evidence="9" id="KW-1185">Reference proteome</keyword>
<dbReference type="Pfam" id="PF03631">
    <property type="entry name" value="Virul_fac_BrkB"/>
    <property type="match status" value="1"/>
</dbReference>
<evidence type="ECO:0000313" key="8">
    <source>
        <dbReference type="EMBL" id="MFC6396951.1"/>
    </source>
</evidence>
<evidence type="ECO:0000256" key="6">
    <source>
        <dbReference type="SAM" id="Coils"/>
    </source>
</evidence>
<evidence type="ECO:0000256" key="4">
    <source>
        <dbReference type="ARBA" id="ARBA00022989"/>
    </source>
</evidence>
<evidence type="ECO:0000256" key="1">
    <source>
        <dbReference type="ARBA" id="ARBA00004651"/>
    </source>
</evidence>
<dbReference type="PANTHER" id="PTHR30213">
    <property type="entry name" value="INNER MEMBRANE PROTEIN YHJD"/>
    <property type="match status" value="1"/>
</dbReference>
<reference evidence="9" key="1">
    <citation type="journal article" date="2019" name="Int. J. Syst. Evol. Microbiol.">
        <title>The Global Catalogue of Microorganisms (GCM) 10K type strain sequencing project: providing services to taxonomists for standard genome sequencing and annotation.</title>
        <authorList>
            <consortium name="The Broad Institute Genomics Platform"/>
            <consortium name="The Broad Institute Genome Sequencing Center for Infectious Disease"/>
            <person name="Wu L."/>
            <person name="Ma J."/>
        </authorList>
    </citation>
    <scope>NUCLEOTIDE SEQUENCE [LARGE SCALE GENOMIC DNA]</scope>
    <source>
        <strain evidence="9">CGMCC 1.15277</strain>
    </source>
</reference>
<keyword evidence="4 7" id="KW-1133">Transmembrane helix</keyword>
<dbReference type="RefSeq" id="WP_343884848.1">
    <property type="nucleotide sequence ID" value="NZ_BAAAKI010000003.1"/>
</dbReference>
<sequence>MEAWRWMKRTPWTAHIIRATDRFNARMGSQLAGGITYFSVLTMIPVLAFGFSGLGFVLTVYRHEWLVTIKDAALQEIGTVAGGKQAISLMERALRDWQSVLWFALVSAVYSGSGWMGNLRGAIRAQWRPEFDLSPPGRHWAIEWLVNLFYFVCLIAALTFFFTVTILAGNFAEDVVRWLGLGHGFWVRKALQLGAFVLTVALGSALFLFLYSRMPQYQAPHRDLLKGSIASGLALALLLNATTMLVSWFSRGLATIVFGNIVIIMIFFNMFARLILFGAAWIATSYQPAIPRRYSEVDLPLKRRSDVMTVPGHWEIAEAARLEDEKLRQREQLAREESRRLDAERKRHKRFYRR</sequence>
<proteinExistence type="predicted"/>
<dbReference type="PANTHER" id="PTHR30213:SF1">
    <property type="entry name" value="INNER MEMBRANE PROTEIN YHJD"/>
    <property type="match status" value="1"/>
</dbReference>
<feature type="transmembrane region" description="Helical" evidence="7">
    <location>
        <begin position="256"/>
        <end position="283"/>
    </location>
</feature>
<keyword evidence="3 7" id="KW-0812">Transmembrane</keyword>
<gene>
    <name evidence="8" type="ORF">ACFP57_08145</name>
</gene>
<dbReference type="Proteomes" id="UP001596266">
    <property type="component" value="Unassembled WGS sequence"/>
</dbReference>
<keyword evidence="2" id="KW-1003">Cell membrane</keyword>